<dbReference type="AlphaFoldDB" id="D3F3T2"/>
<name>D3F3T2_CONWI</name>
<dbReference type="Pfam" id="PF13180">
    <property type="entry name" value="PDZ_2"/>
    <property type="match status" value="1"/>
</dbReference>
<dbReference type="PANTHER" id="PTHR43343">
    <property type="entry name" value="PEPTIDASE S12"/>
    <property type="match status" value="1"/>
</dbReference>
<gene>
    <name evidence="5" type="ordered locus">Cwoe_5907</name>
</gene>
<keyword evidence="3" id="KW-0732">Signal</keyword>
<dbReference type="eggNOG" id="COG0265">
    <property type="taxonomic scope" value="Bacteria"/>
</dbReference>
<proteinExistence type="predicted"/>
<feature type="chain" id="PRO_5039031491" evidence="3">
    <location>
        <begin position="43"/>
        <end position="424"/>
    </location>
</feature>
<dbReference type="InterPro" id="IPR001940">
    <property type="entry name" value="Peptidase_S1C"/>
</dbReference>
<dbReference type="GO" id="GO:0004252">
    <property type="term" value="F:serine-type endopeptidase activity"/>
    <property type="evidence" value="ECO:0007669"/>
    <property type="project" value="InterPro"/>
</dbReference>
<keyword evidence="6" id="KW-1185">Reference proteome</keyword>
<dbReference type="SMART" id="SM00228">
    <property type="entry name" value="PDZ"/>
    <property type="match status" value="1"/>
</dbReference>
<dbReference type="GO" id="GO:0006508">
    <property type="term" value="P:proteolysis"/>
    <property type="evidence" value="ECO:0007669"/>
    <property type="project" value="UniProtKB-KW"/>
</dbReference>
<feature type="signal peptide" evidence="3">
    <location>
        <begin position="1"/>
        <end position="42"/>
    </location>
</feature>
<dbReference type="InterPro" id="IPR051201">
    <property type="entry name" value="Chloro_Bact_Ser_Proteases"/>
</dbReference>
<dbReference type="InterPro" id="IPR009003">
    <property type="entry name" value="Peptidase_S1_PA"/>
</dbReference>
<sequence precursor="true">MNAKTRGLRPWFPLANSPGAPSPVRRCAAVLAALALAGGLTACGGGDDGDRGLGSAGGDAGDSVPTRVATTRVEVLRQLSGGRFDPSAIYAREAPGVVTVISLFEGDREDATPTGAEGLGSGFVIDAAGRIATNAHVVTNGTGGSVRAAKTVYVQFADGNQVPAEIVGTDLNSDVALIQVDPRDLTLRPLPLGSSRALTVGAPVAAIGSPFGEPQSLSVGVISGTNRTIDSLNSGETGAGRFAIGGAIQTDAAINHGNSGGPLVDADGRVIGINAQIQTTGGGGEGVGFAIPVDTVRRSLEQLRAKGSVDYAWIGVSTVPVFPQLARRFELPSEQGALVQSVTEDGPAADAGLTAGDGGDEAFQASRFRVDGDVITRLDGRAITQHYDLATAIADRAPGEVVSLEVWRDGERRTVQVTLGTRPG</sequence>
<keyword evidence="2" id="KW-0378">Hydrolase</keyword>
<evidence type="ECO:0000259" key="4">
    <source>
        <dbReference type="SMART" id="SM00228"/>
    </source>
</evidence>
<dbReference type="HOGENOM" id="CLU_020120_2_0_11"/>
<evidence type="ECO:0000313" key="5">
    <source>
        <dbReference type="EMBL" id="ADB54307.1"/>
    </source>
</evidence>
<organism evidence="5 6">
    <name type="scientific">Conexibacter woesei (strain DSM 14684 / CCUG 47730 / CIP 108061 / JCM 11494 / NBRC 100937 / ID131577)</name>
    <dbReference type="NCBI Taxonomy" id="469383"/>
    <lineage>
        <taxon>Bacteria</taxon>
        <taxon>Bacillati</taxon>
        <taxon>Actinomycetota</taxon>
        <taxon>Thermoleophilia</taxon>
        <taxon>Solirubrobacterales</taxon>
        <taxon>Conexibacteraceae</taxon>
        <taxon>Conexibacter</taxon>
    </lineage>
</organism>
<dbReference type="Proteomes" id="UP000008229">
    <property type="component" value="Chromosome"/>
</dbReference>
<dbReference type="PRINTS" id="PR00834">
    <property type="entry name" value="PROTEASES2C"/>
</dbReference>
<dbReference type="MEROPS" id="S01.454"/>
<evidence type="ECO:0000313" key="6">
    <source>
        <dbReference type="Proteomes" id="UP000008229"/>
    </source>
</evidence>
<protein>
    <submittedName>
        <fullName evidence="5">Peptidase S1 and S6 chymotrypsin/Hap</fullName>
    </submittedName>
</protein>
<reference evidence="6" key="2">
    <citation type="submission" date="2010-01" db="EMBL/GenBank/DDBJ databases">
        <title>The complete genome of Conexibacter woesei DSM 14684.</title>
        <authorList>
            <consortium name="US DOE Joint Genome Institute (JGI-PGF)"/>
            <person name="Lucas S."/>
            <person name="Copeland A."/>
            <person name="Lapidus A."/>
            <person name="Glavina del Rio T."/>
            <person name="Dalin E."/>
            <person name="Tice H."/>
            <person name="Bruce D."/>
            <person name="Goodwin L."/>
            <person name="Pitluck S."/>
            <person name="Kyrpides N."/>
            <person name="Mavromatis K."/>
            <person name="Ivanova N."/>
            <person name="Mikhailova N."/>
            <person name="Chertkov O."/>
            <person name="Brettin T."/>
            <person name="Detter J.C."/>
            <person name="Han C."/>
            <person name="Larimer F."/>
            <person name="Land M."/>
            <person name="Hauser L."/>
            <person name="Markowitz V."/>
            <person name="Cheng J.-F."/>
            <person name="Hugenholtz P."/>
            <person name="Woyke T."/>
            <person name="Wu D."/>
            <person name="Pukall R."/>
            <person name="Steenblock K."/>
            <person name="Schneider S."/>
            <person name="Klenk H.-P."/>
            <person name="Eisen J.A."/>
        </authorList>
    </citation>
    <scope>NUCLEOTIDE SEQUENCE [LARGE SCALE GENOMIC DNA]</scope>
    <source>
        <strain evidence="6">DSM 14684 / CIP 108061 / JCM 11494 / NBRC 100937 / ID131577</strain>
    </source>
</reference>
<evidence type="ECO:0000256" key="2">
    <source>
        <dbReference type="ARBA" id="ARBA00022801"/>
    </source>
</evidence>
<feature type="domain" description="PDZ" evidence="4">
    <location>
        <begin position="312"/>
        <end position="410"/>
    </location>
</feature>
<dbReference type="PANTHER" id="PTHR43343:SF3">
    <property type="entry name" value="PROTEASE DO-LIKE 8, CHLOROPLASTIC"/>
    <property type="match status" value="1"/>
</dbReference>
<dbReference type="Gene3D" id="2.30.42.10">
    <property type="match status" value="1"/>
</dbReference>
<dbReference type="InterPro" id="IPR036034">
    <property type="entry name" value="PDZ_sf"/>
</dbReference>
<keyword evidence="1" id="KW-0645">Protease</keyword>
<dbReference type="SUPFAM" id="SSF50494">
    <property type="entry name" value="Trypsin-like serine proteases"/>
    <property type="match status" value="1"/>
</dbReference>
<accession>D3F3T2</accession>
<dbReference type="STRING" id="469383.Cwoe_5907"/>
<dbReference type="SUPFAM" id="SSF50156">
    <property type="entry name" value="PDZ domain-like"/>
    <property type="match status" value="1"/>
</dbReference>
<dbReference type="Pfam" id="PF13365">
    <property type="entry name" value="Trypsin_2"/>
    <property type="match status" value="1"/>
</dbReference>
<reference evidence="5 6" key="1">
    <citation type="journal article" date="2010" name="Stand. Genomic Sci.">
        <title>Complete genome sequence of Conexibacter woesei type strain (ID131577).</title>
        <authorList>
            <person name="Pukall R."/>
            <person name="Lapidus A."/>
            <person name="Glavina Del Rio T."/>
            <person name="Copeland A."/>
            <person name="Tice H."/>
            <person name="Cheng J.-F."/>
            <person name="Lucas S."/>
            <person name="Chen F."/>
            <person name="Nolan M."/>
            <person name="Bruce D."/>
            <person name="Goodwin L."/>
            <person name="Pitluck S."/>
            <person name="Mavromatis K."/>
            <person name="Ivanova N."/>
            <person name="Ovchinnikova G."/>
            <person name="Pati A."/>
            <person name="Chen A."/>
            <person name="Palaniappan K."/>
            <person name="Land M."/>
            <person name="Hauser L."/>
            <person name="Chang Y.-J."/>
            <person name="Jeffries C.D."/>
            <person name="Chain P."/>
            <person name="Meincke L."/>
            <person name="Sims D."/>
            <person name="Brettin T."/>
            <person name="Detter J.C."/>
            <person name="Rohde M."/>
            <person name="Goeker M."/>
            <person name="Bristow J."/>
            <person name="Eisen J.A."/>
            <person name="Markowitz V."/>
            <person name="Kyrpides N.C."/>
            <person name="Klenk H.-P."/>
            <person name="Hugenholtz P."/>
        </authorList>
    </citation>
    <scope>NUCLEOTIDE SEQUENCE [LARGE SCALE GENOMIC DNA]</scope>
    <source>
        <strain evidence="6">DSM 14684 / CIP 108061 / JCM 11494 / NBRC 100937 / ID131577</strain>
    </source>
</reference>
<evidence type="ECO:0000256" key="1">
    <source>
        <dbReference type="ARBA" id="ARBA00022670"/>
    </source>
</evidence>
<dbReference type="EMBL" id="CP001854">
    <property type="protein sequence ID" value="ADB54307.1"/>
    <property type="molecule type" value="Genomic_DNA"/>
</dbReference>
<dbReference type="InterPro" id="IPR001478">
    <property type="entry name" value="PDZ"/>
</dbReference>
<dbReference type="Gene3D" id="2.40.10.120">
    <property type="match status" value="1"/>
</dbReference>
<dbReference type="KEGG" id="cwo:Cwoe_5907"/>
<evidence type="ECO:0000256" key="3">
    <source>
        <dbReference type="SAM" id="SignalP"/>
    </source>
</evidence>